<dbReference type="InterPro" id="IPR000045">
    <property type="entry name" value="Prepilin_IV_endopep_pep"/>
</dbReference>
<keyword evidence="4" id="KW-1185">Reference proteome</keyword>
<feature type="transmembrane region" description="Helical" evidence="1">
    <location>
        <begin position="57"/>
        <end position="74"/>
    </location>
</feature>
<dbReference type="GO" id="GO:0006508">
    <property type="term" value="P:proteolysis"/>
    <property type="evidence" value="ECO:0007669"/>
    <property type="project" value="UniProtKB-KW"/>
</dbReference>
<gene>
    <name evidence="3" type="ORF">TA5114_03427</name>
</gene>
<keyword evidence="1" id="KW-0812">Transmembrane</keyword>
<keyword evidence="1" id="KW-0472">Membrane</keyword>
<keyword evidence="3" id="KW-0378">Hydrolase</keyword>
<keyword evidence="1" id="KW-1133">Transmembrane helix</keyword>
<protein>
    <submittedName>
        <fullName evidence="3">Flp pilus assembly protein, protease CpaA</fullName>
    </submittedName>
</protein>
<dbReference type="Gene3D" id="1.20.120.1220">
    <property type="match status" value="1"/>
</dbReference>
<dbReference type="Pfam" id="PF01478">
    <property type="entry name" value="Peptidase_A24"/>
    <property type="match status" value="1"/>
</dbReference>
<dbReference type="EMBL" id="CYUE01000025">
    <property type="protein sequence ID" value="CUK27599.1"/>
    <property type="molecule type" value="Genomic_DNA"/>
</dbReference>
<feature type="transmembrane region" description="Helical" evidence="1">
    <location>
        <begin position="143"/>
        <end position="162"/>
    </location>
</feature>
<sequence length="163" mass="18007">MLNIIELLAEVGCLCLLIWIAVRDFRTLKVSNQSNLILLALYCVWLASRGFEAVETDLLVAVLFFGVALVMWLAKMMGAGDVKLYFVLALFIGVDGAAPYVLILLLISLLAFLVLRFWNGGAPTDGQSPWAARMTEFKKSGKLPYAVIMVASALGPICIRFFW</sequence>
<proteinExistence type="predicted"/>
<evidence type="ECO:0000256" key="1">
    <source>
        <dbReference type="SAM" id="Phobius"/>
    </source>
</evidence>
<evidence type="ECO:0000313" key="3">
    <source>
        <dbReference type="EMBL" id="CUK27599.1"/>
    </source>
</evidence>
<accession>A0A0P1IVK3</accession>
<dbReference type="Proteomes" id="UP000051184">
    <property type="component" value="Unassembled WGS sequence"/>
</dbReference>
<dbReference type="AlphaFoldDB" id="A0A0P1IVK3"/>
<evidence type="ECO:0000313" key="4">
    <source>
        <dbReference type="Proteomes" id="UP000051184"/>
    </source>
</evidence>
<dbReference type="GO" id="GO:0004190">
    <property type="term" value="F:aspartic-type endopeptidase activity"/>
    <property type="evidence" value="ECO:0007669"/>
    <property type="project" value="InterPro"/>
</dbReference>
<feature type="domain" description="Prepilin type IV endopeptidase peptidase" evidence="2">
    <location>
        <begin position="13"/>
        <end position="112"/>
    </location>
</feature>
<evidence type="ECO:0000259" key="2">
    <source>
        <dbReference type="Pfam" id="PF01478"/>
    </source>
</evidence>
<feature type="transmembrane region" description="Helical" evidence="1">
    <location>
        <begin position="86"/>
        <end position="115"/>
    </location>
</feature>
<dbReference type="STRING" id="1715691.TA5113_02566"/>
<dbReference type="GO" id="GO:0016020">
    <property type="term" value="C:membrane"/>
    <property type="evidence" value="ECO:0007669"/>
    <property type="project" value="InterPro"/>
</dbReference>
<organism evidence="3 4">
    <name type="scientific">Cognatishimia activa</name>
    <dbReference type="NCBI Taxonomy" id="1715691"/>
    <lineage>
        <taxon>Bacteria</taxon>
        <taxon>Pseudomonadati</taxon>
        <taxon>Pseudomonadota</taxon>
        <taxon>Alphaproteobacteria</taxon>
        <taxon>Rhodobacterales</taxon>
        <taxon>Paracoccaceae</taxon>
        <taxon>Cognatishimia</taxon>
    </lineage>
</organism>
<name>A0A0P1IVK3_9RHOB</name>
<reference evidence="4" key="1">
    <citation type="submission" date="2015-09" db="EMBL/GenBank/DDBJ databases">
        <authorList>
            <person name="Rodrigo-Torres Lidia"/>
            <person name="Arahal R.David."/>
        </authorList>
    </citation>
    <scope>NUCLEOTIDE SEQUENCE [LARGE SCALE GENOMIC DNA]</scope>
    <source>
        <strain evidence="4">CECT 5114</strain>
    </source>
</reference>
<keyword evidence="3" id="KW-0645">Protease</keyword>
<feature type="transmembrane region" description="Helical" evidence="1">
    <location>
        <begin position="6"/>
        <end position="22"/>
    </location>
</feature>